<gene>
    <name evidence="8" type="ORF">Pla133_46400</name>
</gene>
<accession>A0A518BRF1</accession>
<feature type="transmembrane region" description="Helical" evidence="6">
    <location>
        <begin position="365"/>
        <end position="384"/>
    </location>
</feature>
<dbReference type="GO" id="GO:0005886">
    <property type="term" value="C:plasma membrane"/>
    <property type="evidence" value="ECO:0007669"/>
    <property type="project" value="UniProtKB-SubCell"/>
</dbReference>
<name>A0A518BRF1_9BACT</name>
<keyword evidence="5 6" id="KW-0472">Membrane</keyword>
<evidence type="ECO:0000313" key="8">
    <source>
        <dbReference type="EMBL" id="QDU69520.1"/>
    </source>
</evidence>
<keyword evidence="4 6" id="KW-1133">Transmembrane helix</keyword>
<dbReference type="GO" id="GO:0140359">
    <property type="term" value="F:ABC-type transporter activity"/>
    <property type="evidence" value="ECO:0007669"/>
    <property type="project" value="InterPro"/>
</dbReference>
<organism evidence="8 9">
    <name type="scientific">Engelhardtia mirabilis</name>
    <dbReference type="NCBI Taxonomy" id="2528011"/>
    <lineage>
        <taxon>Bacteria</taxon>
        <taxon>Pseudomonadati</taxon>
        <taxon>Planctomycetota</taxon>
        <taxon>Planctomycetia</taxon>
        <taxon>Planctomycetia incertae sedis</taxon>
        <taxon>Engelhardtia</taxon>
    </lineage>
</organism>
<feature type="transmembrane region" description="Helical" evidence="6">
    <location>
        <begin position="308"/>
        <end position="329"/>
    </location>
</feature>
<feature type="transmembrane region" description="Helical" evidence="6">
    <location>
        <begin position="247"/>
        <end position="271"/>
    </location>
</feature>
<sequence length="390" mass="41191">MSAPMPSRSFLSSAWLVAWHDLRLNLRQKETLLWTFLMPALFFWFIGTVTSGFGGADAGPSIALRSGADAGFIEGELAARLTDGGATVVYPDDDPEGTAFEDYRRRIELPEHLTERVLSGESVALTFRRREAGLGASLDAFTVRRATYGVLADLITLAATGAEINAASMQALRTQERALKVEVSTAGNLERVPSGFQQAVPGTMVMFTLVVLLTSGASILIGERKSGALLRLAAAPIPRGSVVLGKWFGNLMLGGIQVSFAVLLGTFAFGVQWGPEPLALAAVLAAYAGMIAAIAILLGNLARSEGQAVGLAVVAGNVLGALGGCWWPIEVTPKAMQSLAMFLPTGWTMDALHRLMAFGQPAVSVVPHVAGMTLATLLCGWLAAKTFRFA</sequence>
<dbReference type="EMBL" id="CP036287">
    <property type="protein sequence ID" value="QDU69520.1"/>
    <property type="molecule type" value="Genomic_DNA"/>
</dbReference>
<feature type="domain" description="ABC-2 type transporter transmembrane" evidence="7">
    <location>
        <begin position="29"/>
        <end position="384"/>
    </location>
</feature>
<dbReference type="Proteomes" id="UP000316921">
    <property type="component" value="Chromosome"/>
</dbReference>
<evidence type="ECO:0000313" key="9">
    <source>
        <dbReference type="Proteomes" id="UP000316921"/>
    </source>
</evidence>
<proteinExistence type="predicted"/>
<dbReference type="InterPro" id="IPR051449">
    <property type="entry name" value="ABC-2_transporter_component"/>
</dbReference>
<evidence type="ECO:0000259" key="7">
    <source>
        <dbReference type="Pfam" id="PF12698"/>
    </source>
</evidence>
<dbReference type="KEGG" id="pbap:Pla133_46400"/>
<dbReference type="InterPro" id="IPR013525">
    <property type="entry name" value="ABC2_TM"/>
</dbReference>
<evidence type="ECO:0000256" key="4">
    <source>
        <dbReference type="ARBA" id="ARBA00022989"/>
    </source>
</evidence>
<feature type="transmembrane region" description="Helical" evidence="6">
    <location>
        <begin position="32"/>
        <end position="56"/>
    </location>
</feature>
<evidence type="ECO:0000256" key="6">
    <source>
        <dbReference type="SAM" id="Phobius"/>
    </source>
</evidence>
<keyword evidence="9" id="KW-1185">Reference proteome</keyword>
<dbReference type="AlphaFoldDB" id="A0A518BRF1"/>
<evidence type="ECO:0000256" key="5">
    <source>
        <dbReference type="ARBA" id="ARBA00023136"/>
    </source>
</evidence>
<keyword evidence="3 6" id="KW-0812">Transmembrane</keyword>
<dbReference type="PANTHER" id="PTHR30294">
    <property type="entry name" value="MEMBRANE COMPONENT OF ABC TRANSPORTER YHHJ-RELATED"/>
    <property type="match status" value="1"/>
</dbReference>
<feature type="transmembrane region" description="Helical" evidence="6">
    <location>
        <begin position="277"/>
        <end position="301"/>
    </location>
</feature>
<feature type="transmembrane region" description="Helical" evidence="6">
    <location>
        <begin position="199"/>
        <end position="221"/>
    </location>
</feature>
<dbReference type="PANTHER" id="PTHR30294:SF38">
    <property type="entry name" value="TRANSPORT PERMEASE PROTEIN"/>
    <property type="match status" value="1"/>
</dbReference>
<protein>
    <submittedName>
        <fullName evidence="8">ABC-2 family transporter protein</fullName>
    </submittedName>
</protein>
<dbReference type="Pfam" id="PF12698">
    <property type="entry name" value="ABC2_membrane_3"/>
    <property type="match status" value="1"/>
</dbReference>
<comment type="subcellular location">
    <subcellularLocation>
        <location evidence="1">Cell membrane</location>
        <topology evidence="1">Multi-pass membrane protein</topology>
    </subcellularLocation>
</comment>
<evidence type="ECO:0000256" key="1">
    <source>
        <dbReference type="ARBA" id="ARBA00004651"/>
    </source>
</evidence>
<reference evidence="8 9" key="1">
    <citation type="submission" date="2019-02" db="EMBL/GenBank/DDBJ databases">
        <title>Deep-cultivation of Planctomycetes and their phenomic and genomic characterization uncovers novel biology.</title>
        <authorList>
            <person name="Wiegand S."/>
            <person name="Jogler M."/>
            <person name="Boedeker C."/>
            <person name="Pinto D."/>
            <person name="Vollmers J."/>
            <person name="Rivas-Marin E."/>
            <person name="Kohn T."/>
            <person name="Peeters S.H."/>
            <person name="Heuer A."/>
            <person name="Rast P."/>
            <person name="Oberbeckmann S."/>
            <person name="Bunk B."/>
            <person name="Jeske O."/>
            <person name="Meyerdierks A."/>
            <person name="Storesund J.E."/>
            <person name="Kallscheuer N."/>
            <person name="Luecker S."/>
            <person name="Lage O.M."/>
            <person name="Pohl T."/>
            <person name="Merkel B.J."/>
            <person name="Hornburger P."/>
            <person name="Mueller R.-W."/>
            <person name="Bruemmer F."/>
            <person name="Labrenz M."/>
            <person name="Spormann A.M."/>
            <person name="Op den Camp H."/>
            <person name="Overmann J."/>
            <person name="Amann R."/>
            <person name="Jetten M.S.M."/>
            <person name="Mascher T."/>
            <person name="Medema M.H."/>
            <person name="Devos D.P."/>
            <person name="Kaster A.-K."/>
            <person name="Ovreas L."/>
            <person name="Rohde M."/>
            <person name="Galperin M.Y."/>
            <person name="Jogler C."/>
        </authorList>
    </citation>
    <scope>NUCLEOTIDE SEQUENCE [LARGE SCALE GENOMIC DNA]</scope>
    <source>
        <strain evidence="8 9">Pla133</strain>
    </source>
</reference>
<keyword evidence="2" id="KW-1003">Cell membrane</keyword>
<evidence type="ECO:0000256" key="2">
    <source>
        <dbReference type="ARBA" id="ARBA00022475"/>
    </source>
</evidence>
<evidence type="ECO:0000256" key="3">
    <source>
        <dbReference type="ARBA" id="ARBA00022692"/>
    </source>
</evidence>